<dbReference type="Proteomes" id="UP001138661">
    <property type="component" value="Unassembled WGS sequence"/>
</dbReference>
<evidence type="ECO:0000313" key="3">
    <source>
        <dbReference type="Proteomes" id="UP001138661"/>
    </source>
</evidence>
<keyword evidence="3" id="KW-1185">Reference proteome</keyword>
<comment type="caution">
    <text evidence="2">The sequence shown here is derived from an EMBL/GenBank/DDBJ whole genome shotgun (WGS) entry which is preliminary data.</text>
</comment>
<proteinExistence type="predicted"/>
<keyword evidence="1" id="KW-0812">Transmembrane</keyword>
<gene>
    <name evidence="2" type="ORF">KX928_02375</name>
</gene>
<name>A0A9X1FS32_9RHOB</name>
<sequence length="188" mass="20069">MNVRDREPSPELDLSRMVTRPHAPSLAIWWLLATVLLLGAVTAPAILFWRSEPAGSAEYVSAAAGQPEEVTRATTGLLDALPVPPGDPVSHQLRQPIRLTDRSAKNHDLGHLTARALARFNHTTVPGDALHRVLVQTLAEGQSDAYIDAALNAALSRGEFAAPIALTTPFGEIDTPRLLAVVLAEAKG</sequence>
<organism evidence="2 3">
    <name type="scientific">Roseobacter insulae</name>
    <dbReference type="NCBI Taxonomy" id="2859783"/>
    <lineage>
        <taxon>Bacteria</taxon>
        <taxon>Pseudomonadati</taxon>
        <taxon>Pseudomonadota</taxon>
        <taxon>Alphaproteobacteria</taxon>
        <taxon>Rhodobacterales</taxon>
        <taxon>Roseobacteraceae</taxon>
        <taxon>Roseobacter</taxon>
    </lineage>
</organism>
<protein>
    <submittedName>
        <fullName evidence="2">Uncharacterized protein</fullName>
    </submittedName>
</protein>
<reference evidence="2" key="1">
    <citation type="submission" date="2021-07" db="EMBL/GenBank/DDBJ databases">
        <title>Roseobacter insulae sp. nov., isolated from a tidal flat.</title>
        <authorList>
            <person name="Park S."/>
            <person name="Yoon J.-H."/>
        </authorList>
    </citation>
    <scope>NUCLEOTIDE SEQUENCE</scope>
    <source>
        <strain evidence="2">YSTF-M11</strain>
    </source>
</reference>
<dbReference type="EMBL" id="JAHXDN010000001">
    <property type="protein sequence ID" value="MBW4706623.1"/>
    <property type="molecule type" value="Genomic_DNA"/>
</dbReference>
<keyword evidence="1" id="KW-0472">Membrane</keyword>
<evidence type="ECO:0000313" key="2">
    <source>
        <dbReference type="EMBL" id="MBW4706623.1"/>
    </source>
</evidence>
<keyword evidence="1" id="KW-1133">Transmembrane helix</keyword>
<evidence type="ECO:0000256" key="1">
    <source>
        <dbReference type="SAM" id="Phobius"/>
    </source>
</evidence>
<feature type="transmembrane region" description="Helical" evidence="1">
    <location>
        <begin position="27"/>
        <end position="49"/>
    </location>
</feature>
<dbReference type="AlphaFoldDB" id="A0A9X1FS32"/>
<dbReference type="RefSeq" id="WP_219498414.1">
    <property type="nucleotide sequence ID" value="NZ_JAHXDN010000001.1"/>
</dbReference>
<accession>A0A9X1FS32</accession>